<dbReference type="GO" id="GO:0016757">
    <property type="term" value="F:glycosyltransferase activity"/>
    <property type="evidence" value="ECO:0007669"/>
    <property type="project" value="InterPro"/>
</dbReference>
<dbReference type="AlphaFoldDB" id="A0A1G9VD70"/>
<gene>
    <name evidence="4" type="ORF">SAMN04488090_4054</name>
</gene>
<dbReference type="CDD" id="cd03794">
    <property type="entry name" value="GT4_WbuB-like"/>
    <property type="match status" value="1"/>
</dbReference>
<evidence type="ECO:0000313" key="5">
    <source>
        <dbReference type="Proteomes" id="UP000198901"/>
    </source>
</evidence>
<keyword evidence="1" id="KW-0472">Membrane</keyword>
<dbReference type="OrthoDB" id="9811902at2"/>
<protein>
    <submittedName>
        <fullName evidence="4">Glycosyltransferase involved in cell wall bisynthesis</fullName>
    </submittedName>
</protein>
<dbReference type="PANTHER" id="PTHR12526:SF638">
    <property type="entry name" value="SPORE COAT PROTEIN SA"/>
    <property type="match status" value="1"/>
</dbReference>
<feature type="domain" description="Glycosyltransferase subfamily 4-like N-terminal" evidence="3">
    <location>
        <begin position="22"/>
        <end position="189"/>
    </location>
</feature>
<evidence type="ECO:0000256" key="1">
    <source>
        <dbReference type="SAM" id="Phobius"/>
    </source>
</evidence>
<evidence type="ECO:0000259" key="3">
    <source>
        <dbReference type="Pfam" id="PF13579"/>
    </source>
</evidence>
<keyword evidence="1" id="KW-1133">Transmembrane helix</keyword>
<dbReference type="Pfam" id="PF00534">
    <property type="entry name" value="Glycos_transf_1"/>
    <property type="match status" value="1"/>
</dbReference>
<dbReference type="InterPro" id="IPR028098">
    <property type="entry name" value="Glyco_trans_4-like_N"/>
</dbReference>
<dbReference type="SUPFAM" id="SSF53756">
    <property type="entry name" value="UDP-Glycosyltransferase/glycogen phosphorylase"/>
    <property type="match status" value="1"/>
</dbReference>
<name>A0A1G9VD70_9BACT</name>
<proteinExistence type="predicted"/>
<dbReference type="STRING" id="563176.SAMN04488090_4054"/>
<feature type="domain" description="Glycosyl transferase family 1" evidence="2">
    <location>
        <begin position="212"/>
        <end position="370"/>
    </location>
</feature>
<accession>A0A1G9VD70</accession>
<reference evidence="4 5" key="1">
    <citation type="submission" date="2016-10" db="EMBL/GenBank/DDBJ databases">
        <authorList>
            <person name="de Groot N.N."/>
        </authorList>
    </citation>
    <scope>NUCLEOTIDE SEQUENCE [LARGE SCALE GENOMIC DNA]</scope>
    <source>
        <strain evidence="4 5">DSM 21668</strain>
    </source>
</reference>
<evidence type="ECO:0000313" key="4">
    <source>
        <dbReference type="EMBL" id="SDM69805.1"/>
    </source>
</evidence>
<dbReference type="InterPro" id="IPR001296">
    <property type="entry name" value="Glyco_trans_1"/>
</dbReference>
<sequence length="405" mass="46087">MRSKILYVYQFFKTPDEGGIIRSYYLSRALVEGGYAVEVITSHNQPDYLRKEIDGMTVHYLPLRYEQSFGTLRRLYVYSVFVAKAIRCALQIRGVRVCYVASVPLTVGFIGLAMKWFRNVPYYFEVGDLWPLTPIQMGYFSNPLVQRVLYGLERYFYRHARKIVALSPAIQENIQRRIPDPGKVVCIPNIADCAFFYPETKDPGLVREWGLEGKTVVTYFGSIGKVVQLESLIRIAQAGQTDSGVQFLVAGTGSELERLKEQAGNLPNIRFLGHLSKDQLKRLLNVTDVVYLSYLPVPALETNSPNKLFESLAAGKLCVINIRGWHCDLIEAEGCGFYADPAMPAVFFERLKPYRENPEKLRAVSSRARQLAETRFSRQRLSAEFTALFELREKENHADASLAHL</sequence>
<dbReference type="EMBL" id="FNGS01000008">
    <property type="protein sequence ID" value="SDM69805.1"/>
    <property type="molecule type" value="Genomic_DNA"/>
</dbReference>
<dbReference type="Pfam" id="PF13579">
    <property type="entry name" value="Glyco_trans_4_4"/>
    <property type="match status" value="1"/>
</dbReference>
<keyword evidence="1" id="KW-0812">Transmembrane</keyword>
<organism evidence="4 5">
    <name type="scientific">Siphonobacter aquaeclarae</name>
    <dbReference type="NCBI Taxonomy" id="563176"/>
    <lineage>
        <taxon>Bacteria</taxon>
        <taxon>Pseudomonadati</taxon>
        <taxon>Bacteroidota</taxon>
        <taxon>Cytophagia</taxon>
        <taxon>Cytophagales</taxon>
        <taxon>Cytophagaceae</taxon>
        <taxon>Siphonobacter</taxon>
    </lineage>
</organism>
<keyword evidence="4" id="KW-0808">Transferase</keyword>
<dbReference type="Gene3D" id="3.40.50.2000">
    <property type="entry name" value="Glycogen Phosphorylase B"/>
    <property type="match status" value="2"/>
</dbReference>
<dbReference type="RefSeq" id="WP_093207284.1">
    <property type="nucleotide sequence ID" value="NZ_FNGS01000008.1"/>
</dbReference>
<dbReference type="Proteomes" id="UP000198901">
    <property type="component" value="Unassembled WGS sequence"/>
</dbReference>
<feature type="transmembrane region" description="Helical" evidence="1">
    <location>
        <begin position="97"/>
        <end position="117"/>
    </location>
</feature>
<evidence type="ECO:0000259" key="2">
    <source>
        <dbReference type="Pfam" id="PF00534"/>
    </source>
</evidence>
<keyword evidence="5" id="KW-1185">Reference proteome</keyword>
<dbReference type="PANTHER" id="PTHR12526">
    <property type="entry name" value="GLYCOSYLTRANSFERASE"/>
    <property type="match status" value="1"/>
</dbReference>